<evidence type="ECO:0000313" key="7">
    <source>
        <dbReference type="Proteomes" id="UP000653305"/>
    </source>
</evidence>
<dbReference type="PRINTS" id="PR00792">
    <property type="entry name" value="PEPSIN"/>
</dbReference>
<evidence type="ECO:0000256" key="3">
    <source>
        <dbReference type="RuleBase" id="RU000454"/>
    </source>
</evidence>
<dbReference type="InterPro" id="IPR001461">
    <property type="entry name" value="Aspartic_peptidase_A1"/>
</dbReference>
<keyword evidence="3" id="KW-0645">Protease</keyword>
<dbReference type="Pfam" id="PF14543">
    <property type="entry name" value="TAXi_N"/>
    <property type="match status" value="1"/>
</dbReference>
<comment type="caution">
    <text evidence="6">The sequence shown here is derived from an EMBL/GenBank/DDBJ whole genome shotgun (WGS) entry which is preliminary data.</text>
</comment>
<dbReference type="GO" id="GO:0004190">
    <property type="term" value="F:aspartic-type endopeptidase activity"/>
    <property type="evidence" value="ECO:0007669"/>
    <property type="project" value="UniProtKB-KW"/>
</dbReference>
<dbReference type="OrthoDB" id="2747330at2759"/>
<evidence type="ECO:0000256" key="1">
    <source>
        <dbReference type="ARBA" id="ARBA00007447"/>
    </source>
</evidence>
<dbReference type="Pfam" id="PF14541">
    <property type="entry name" value="TAXi_C"/>
    <property type="match status" value="1"/>
</dbReference>
<feature type="active site" evidence="2">
    <location>
        <position position="155"/>
    </location>
</feature>
<accession>A0A830DAG1</accession>
<feature type="active site" evidence="2">
    <location>
        <position position="358"/>
    </location>
</feature>
<keyword evidence="4" id="KW-0812">Transmembrane</keyword>
<dbReference type="InterPro" id="IPR033121">
    <property type="entry name" value="PEPTIDASE_A1"/>
</dbReference>
<sequence length="483" mass="53271">MATLNCFSLLTTFLIYSSLLLVLFSYFPEKSVALGSHFETIEITSLLTAPDCRRSFTGTIILHQNSRLEVFHRYGPCSNPGAGSPYNMPSAHDILQQDQLRVQSLQARFKPNSKKQNSQFQDTKEANLPVQFSPGDYTVNVDIGTPGQQLTLIFDTGSDLIWTRCSDTLSSSGINFNASASSSFSTIPCHNSSICTELLPIHMCNEFYSTNDTCFYGLQYGDGSYSIGAFSMESLNVTQTGDVFPNFLFGCAQEIEDDAYSDVAGMLGLGRDTISFVSQTEETYRGVFSYCFPSTPSSTGFLKLGQKDHYPNDVKFTPLITNSKHPSFYFIHIISISVGGVQLLIDQSYLDYPGTIIDSGTVITRLSMYVYTTMRDEFQKQMNDSGYQLATDAVSLLDTCYDTSNHETITVPTISFTLNGNVTVDLNSSTTLYAIDPTLACLAFAGNSDHKDLSIFGNTQQKTFEVMYDVDGGKLGFFPNGCH</sequence>
<gene>
    <name evidence="6" type="ORF">PHJA_002700600</name>
</gene>
<evidence type="ECO:0000256" key="2">
    <source>
        <dbReference type="PIRSR" id="PIRSR601461-1"/>
    </source>
</evidence>
<keyword evidence="4" id="KW-1133">Transmembrane helix</keyword>
<organism evidence="6 7">
    <name type="scientific">Phtheirospermum japonicum</name>
    <dbReference type="NCBI Taxonomy" id="374723"/>
    <lineage>
        <taxon>Eukaryota</taxon>
        <taxon>Viridiplantae</taxon>
        <taxon>Streptophyta</taxon>
        <taxon>Embryophyta</taxon>
        <taxon>Tracheophyta</taxon>
        <taxon>Spermatophyta</taxon>
        <taxon>Magnoliopsida</taxon>
        <taxon>eudicotyledons</taxon>
        <taxon>Gunneridae</taxon>
        <taxon>Pentapetalae</taxon>
        <taxon>asterids</taxon>
        <taxon>lamiids</taxon>
        <taxon>Lamiales</taxon>
        <taxon>Orobanchaceae</taxon>
        <taxon>Orobanchaceae incertae sedis</taxon>
        <taxon>Phtheirospermum</taxon>
    </lineage>
</organism>
<evidence type="ECO:0000313" key="6">
    <source>
        <dbReference type="EMBL" id="GFQ05565.1"/>
    </source>
</evidence>
<dbReference type="GO" id="GO:0006508">
    <property type="term" value="P:proteolysis"/>
    <property type="evidence" value="ECO:0007669"/>
    <property type="project" value="UniProtKB-KW"/>
</dbReference>
<feature type="domain" description="Peptidase A1" evidence="5">
    <location>
        <begin position="137"/>
        <end position="478"/>
    </location>
</feature>
<protein>
    <submittedName>
        <fullName evidence="6">Aspartic proteinase nepenthesin-2</fullName>
    </submittedName>
</protein>
<keyword evidence="3" id="KW-0378">Hydrolase</keyword>
<dbReference type="PANTHER" id="PTHR13683:SF750">
    <property type="entry name" value="ASPARTYL PROTEASE AED1"/>
    <property type="match status" value="1"/>
</dbReference>
<keyword evidence="3" id="KW-0064">Aspartyl protease</keyword>
<dbReference type="Gene3D" id="2.40.70.10">
    <property type="entry name" value="Acid Proteases"/>
    <property type="match status" value="2"/>
</dbReference>
<comment type="similarity">
    <text evidence="1 3">Belongs to the peptidase A1 family.</text>
</comment>
<dbReference type="InterPro" id="IPR032861">
    <property type="entry name" value="TAXi_N"/>
</dbReference>
<evidence type="ECO:0000256" key="4">
    <source>
        <dbReference type="SAM" id="Phobius"/>
    </source>
</evidence>
<evidence type="ECO:0000259" key="5">
    <source>
        <dbReference type="PROSITE" id="PS51767"/>
    </source>
</evidence>
<dbReference type="PANTHER" id="PTHR13683">
    <property type="entry name" value="ASPARTYL PROTEASES"/>
    <property type="match status" value="1"/>
</dbReference>
<dbReference type="InterPro" id="IPR001969">
    <property type="entry name" value="Aspartic_peptidase_AS"/>
</dbReference>
<feature type="transmembrane region" description="Helical" evidence="4">
    <location>
        <begin position="7"/>
        <end position="27"/>
    </location>
</feature>
<dbReference type="AlphaFoldDB" id="A0A830DAG1"/>
<dbReference type="Proteomes" id="UP000653305">
    <property type="component" value="Unassembled WGS sequence"/>
</dbReference>
<dbReference type="FunFam" id="2.40.70.10:FF:000013">
    <property type="entry name" value="Aspartyl protease AED1"/>
    <property type="match status" value="1"/>
</dbReference>
<dbReference type="SUPFAM" id="SSF50630">
    <property type="entry name" value="Acid proteases"/>
    <property type="match status" value="1"/>
</dbReference>
<name>A0A830DAG1_9LAMI</name>
<keyword evidence="4" id="KW-0472">Membrane</keyword>
<keyword evidence="7" id="KW-1185">Reference proteome</keyword>
<dbReference type="PROSITE" id="PS00141">
    <property type="entry name" value="ASP_PROTEASE"/>
    <property type="match status" value="1"/>
</dbReference>
<reference evidence="6" key="1">
    <citation type="submission" date="2020-07" db="EMBL/GenBank/DDBJ databases">
        <title>Ethylene signaling mediates host invasion by parasitic plants.</title>
        <authorList>
            <person name="Yoshida S."/>
        </authorList>
    </citation>
    <scope>NUCLEOTIDE SEQUENCE</scope>
    <source>
        <strain evidence="6">Okayama</strain>
    </source>
</reference>
<proteinExistence type="inferred from homology"/>
<dbReference type="InterPro" id="IPR021109">
    <property type="entry name" value="Peptidase_aspartic_dom_sf"/>
</dbReference>
<dbReference type="InterPro" id="IPR032799">
    <property type="entry name" value="TAXi_C"/>
</dbReference>
<dbReference type="PROSITE" id="PS51767">
    <property type="entry name" value="PEPTIDASE_A1"/>
    <property type="match status" value="1"/>
</dbReference>
<dbReference type="EMBL" id="BMAC01001089">
    <property type="protein sequence ID" value="GFQ05565.1"/>
    <property type="molecule type" value="Genomic_DNA"/>
</dbReference>